<feature type="region of interest" description="Disordered" evidence="5">
    <location>
        <begin position="1"/>
        <end position="20"/>
    </location>
</feature>
<dbReference type="Proteomes" id="UP001202827">
    <property type="component" value="Unassembled WGS sequence"/>
</dbReference>
<dbReference type="InterPro" id="IPR001046">
    <property type="entry name" value="NRAMP_fam"/>
</dbReference>
<feature type="transmembrane region" description="Helical" evidence="6">
    <location>
        <begin position="365"/>
        <end position="388"/>
    </location>
</feature>
<feature type="transmembrane region" description="Helical" evidence="6">
    <location>
        <begin position="101"/>
        <end position="127"/>
    </location>
</feature>
<keyword evidence="4 6" id="KW-0472">Membrane</keyword>
<name>A0ABT0IUT4_9HYPH</name>
<feature type="transmembrane region" description="Helical" evidence="6">
    <location>
        <begin position="339"/>
        <end position="359"/>
    </location>
</feature>
<evidence type="ECO:0000256" key="2">
    <source>
        <dbReference type="ARBA" id="ARBA00022692"/>
    </source>
</evidence>
<dbReference type="EMBL" id="JALPRY010000018">
    <property type="protein sequence ID" value="MCK8781635.1"/>
    <property type="molecule type" value="Genomic_DNA"/>
</dbReference>
<feature type="transmembrane region" description="Helical" evidence="6">
    <location>
        <begin position="288"/>
        <end position="318"/>
    </location>
</feature>
<evidence type="ECO:0000313" key="7">
    <source>
        <dbReference type="EMBL" id="MCK8781635.1"/>
    </source>
</evidence>
<feature type="transmembrane region" description="Helical" evidence="6">
    <location>
        <begin position="241"/>
        <end position="268"/>
    </location>
</feature>
<comment type="subcellular location">
    <subcellularLocation>
        <location evidence="1">Membrane</location>
        <topology evidence="1">Multi-pass membrane protein</topology>
    </subcellularLocation>
</comment>
<keyword evidence="3 6" id="KW-1133">Transmembrane helix</keyword>
<feature type="transmembrane region" description="Helical" evidence="6">
    <location>
        <begin position="53"/>
        <end position="71"/>
    </location>
</feature>
<gene>
    <name evidence="7" type="ORF">M0654_16770</name>
</gene>
<protein>
    <submittedName>
        <fullName evidence="7">Nramp family divalent metal transporter</fullName>
    </submittedName>
</protein>
<evidence type="ECO:0000256" key="6">
    <source>
        <dbReference type="SAM" id="Phobius"/>
    </source>
</evidence>
<feature type="transmembrane region" description="Helical" evidence="6">
    <location>
        <begin position="133"/>
        <end position="150"/>
    </location>
</feature>
<sequence>MTDATQVGEGNAPDAGVPPTSGRWKLIGPGIVAAATGVGAGDLVATLIAGSRFGYALLWAAVIGCIVKIALAEGSARYHLATGSTMLEGWKSLGRWTSWYFGIYIIIWGFVYGATAMSATALPLAALFPAVPLWIWAILSGVLCATFVALNRYEMFENAMKVCIGIMFVVVVGVALIVVPNVGQALAGLIPTIPDGSVVYTLGLIGGVGGTITMASYGYWVNAKGWRTPEWMGVMRLDNRVSYIITGIFVIAMLIIGAEMLYTAQIALSSGDRGLLDLDKVLRERFGPVVSIVFLIGFFATAVSSILGVWHGVSLLFADFIRVHIKGGTGSRVGLEKSAAFKFYLFWLTIPPMTLLWFGRPFTLVIIYGALGAFFMPFLAITLIWLLNSARVPKEWRSSWLSNGLLGLSAALFIVLCINELVGLVSGS</sequence>
<dbReference type="Pfam" id="PF01566">
    <property type="entry name" value="Nramp"/>
    <property type="match status" value="1"/>
</dbReference>
<proteinExistence type="predicted"/>
<feature type="transmembrane region" description="Helical" evidence="6">
    <location>
        <begin position="400"/>
        <end position="422"/>
    </location>
</feature>
<evidence type="ECO:0000313" key="8">
    <source>
        <dbReference type="Proteomes" id="UP001202827"/>
    </source>
</evidence>
<evidence type="ECO:0000256" key="4">
    <source>
        <dbReference type="ARBA" id="ARBA00023136"/>
    </source>
</evidence>
<keyword evidence="8" id="KW-1185">Reference proteome</keyword>
<feature type="transmembrane region" description="Helical" evidence="6">
    <location>
        <begin position="199"/>
        <end position="220"/>
    </location>
</feature>
<feature type="transmembrane region" description="Helical" evidence="6">
    <location>
        <begin position="162"/>
        <end position="179"/>
    </location>
</feature>
<evidence type="ECO:0000256" key="3">
    <source>
        <dbReference type="ARBA" id="ARBA00022989"/>
    </source>
</evidence>
<dbReference type="RefSeq" id="WP_248684080.1">
    <property type="nucleotide sequence ID" value="NZ_JALPRY010000018.1"/>
</dbReference>
<reference evidence="7 8" key="1">
    <citation type="submission" date="2022-04" db="EMBL/GenBank/DDBJ databases">
        <title>Rhizobium coralii sp. nov., isolated from coral Turbinaria peltata.</title>
        <authorList>
            <person name="Sun H."/>
        </authorList>
    </citation>
    <scope>NUCLEOTIDE SEQUENCE [LARGE SCALE GENOMIC DNA]</scope>
    <source>
        <strain evidence="7 8">NTR19</strain>
    </source>
</reference>
<dbReference type="NCBIfam" id="NF037982">
    <property type="entry name" value="Nramp_1"/>
    <property type="match status" value="2"/>
</dbReference>
<evidence type="ECO:0000256" key="1">
    <source>
        <dbReference type="ARBA" id="ARBA00004141"/>
    </source>
</evidence>
<evidence type="ECO:0000256" key="5">
    <source>
        <dbReference type="SAM" id="MobiDB-lite"/>
    </source>
</evidence>
<accession>A0ABT0IUT4</accession>
<comment type="caution">
    <text evidence="7">The sequence shown here is derived from an EMBL/GenBank/DDBJ whole genome shotgun (WGS) entry which is preliminary data.</text>
</comment>
<organism evidence="7 8">
    <name type="scientific">Neorhizobium turbinariae</name>
    <dbReference type="NCBI Taxonomy" id="2937795"/>
    <lineage>
        <taxon>Bacteria</taxon>
        <taxon>Pseudomonadati</taxon>
        <taxon>Pseudomonadota</taxon>
        <taxon>Alphaproteobacteria</taxon>
        <taxon>Hyphomicrobiales</taxon>
        <taxon>Rhizobiaceae</taxon>
        <taxon>Rhizobium/Agrobacterium group</taxon>
        <taxon>Neorhizobium</taxon>
    </lineage>
</organism>
<dbReference type="PANTHER" id="PTHR11706:SF3">
    <property type="entry name" value="METAL ION TRANSPORT PROTEIN"/>
    <property type="match status" value="1"/>
</dbReference>
<keyword evidence="2 6" id="KW-0812">Transmembrane</keyword>
<dbReference type="PANTHER" id="PTHR11706">
    <property type="entry name" value="SOLUTE CARRIER PROTEIN FAMILY 11 MEMBER"/>
    <property type="match status" value="1"/>
</dbReference>